<dbReference type="OrthoDB" id="5295916at2"/>
<dbReference type="EMBL" id="CP020946">
    <property type="protein sequence ID" value="ASD63788.1"/>
    <property type="molecule type" value="Genomic_DNA"/>
</dbReference>
<name>A0A1Z3N8J8_BDEBC</name>
<dbReference type="Proteomes" id="UP000197003">
    <property type="component" value="Chromosome"/>
</dbReference>
<dbReference type="AlphaFoldDB" id="A0A1Z3N8J8"/>
<dbReference type="RefSeq" id="WP_088565300.1">
    <property type="nucleotide sequence ID" value="NZ_CP020946.1"/>
</dbReference>
<accession>A0A1Z3N8J8</accession>
<gene>
    <name evidence="1" type="ORF">B9G79_09480</name>
</gene>
<evidence type="ECO:0000313" key="1">
    <source>
        <dbReference type="EMBL" id="ASD63788.1"/>
    </source>
</evidence>
<protein>
    <submittedName>
        <fullName evidence="1">Uncharacterized protein</fullName>
    </submittedName>
</protein>
<proteinExistence type="predicted"/>
<evidence type="ECO:0000313" key="2">
    <source>
        <dbReference type="Proteomes" id="UP000197003"/>
    </source>
</evidence>
<reference evidence="1 2" key="1">
    <citation type="submission" date="2017-04" db="EMBL/GenBank/DDBJ databases">
        <title>Whole genome sequence of Bdellovibrio bacteriovorus strain SSB218315.</title>
        <authorList>
            <person name="Oyedara O."/>
            <person name="Rodriguez-Perez M.A."/>
        </authorList>
    </citation>
    <scope>NUCLEOTIDE SEQUENCE [LARGE SCALE GENOMIC DNA]</scope>
    <source>
        <strain evidence="1 2">SSB218315</strain>
    </source>
</reference>
<sequence length="97" mass="11056">MATSLHCFSCNKELTFPGNVGRRDECPHCRADVHVCKNCEHYDPKVYNECRETQADVVREKDRANFCDYFTPRKGANSAEDKKAALRAAAEALFKKK</sequence>
<organism evidence="1 2">
    <name type="scientific">Bdellovibrio bacteriovorus</name>
    <dbReference type="NCBI Taxonomy" id="959"/>
    <lineage>
        <taxon>Bacteria</taxon>
        <taxon>Pseudomonadati</taxon>
        <taxon>Bdellovibrionota</taxon>
        <taxon>Bdellovibrionia</taxon>
        <taxon>Bdellovibrionales</taxon>
        <taxon>Pseudobdellovibrionaceae</taxon>
        <taxon>Bdellovibrio</taxon>
    </lineage>
</organism>